<evidence type="ECO:0000313" key="2">
    <source>
        <dbReference type="Proteomes" id="UP000186336"/>
    </source>
</evidence>
<dbReference type="KEGG" id="tom:BWR18_02660"/>
<protein>
    <recommendedName>
        <fullName evidence="3">DUF1611 domain-containing protein</fullName>
    </recommendedName>
</protein>
<dbReference type="Gene3D" id="3.40.50.300">
    <property type="entry name" value="P-loop containing nucleotide triphosphate hydrolases"/>
    <property type="match status" value="1"/>
</dbReference>
<evidence type="ECO:0000313" key="1">
    <source>
        <dbReference type="EMBL" id="APX10714.1"/>
    </source>
</evidence>
<accession>A0A1P8MRQ8</accession>
<gene>
    <name evidence="1" type="ORF">BWR18_02660</name>
</gene>
<dbReference type="SUPFAM" id="SSF52540">
    <property type="entry name" value="P-loop containing nucleoside triphosphate hydrolases"/>
    <property type="match status" value="1"/>
</dbReference>
<name>A0A1P8MRQ8_9RHOB</name>
<sequence>MMHLLDMNTDAGPQIAGAKWSFVTRRVRRGAVQKLDGDLSAARSGDLVLAEVQEIGSHKRLQLSDGRYSALYPKDRIVLACGDRFAEDQFEGIAEISTDGADLLAGGGVIGTMLSRNGRVKCPTSLSVIGRLADADGKVLNLDQFALASNHGPAPARVIGVLGTGMNAGKTAAAAGLVNGFTRHGDKVAAIKATGTGSFGDVHQYEAAGAARTLDFTDAGFASTFRQPVDKIEALTRTLLSAASDCDVAVVELADGVSQVETAELLSRANYCALFDAFVLAAPGALASRGALAWLAEHGITPIAQTGLMTQAPLAAREAETLGLPVLSREDLSDPATAGSLHNLLSDARPEHVA</sequence>
<dbReference type="RefSeq" id="WP_076626581.1">
    <property type="nucleotide sequence ID" value="NZ_CP019312.1"/>
</dbReference>
<keyword evidence="2" id="KW-1185">Reference proteome</keyword>
<organism evidence="1 2">
    <name type="scientific">Tateyamaria omphalii</name>
    <dbReference type="NCBI Taxonomy" id="299262"/>
    <lineage>
        <taxon>Bacteria</taxon>
        <taxon>Pseudomonadati</taxon>
        <taxon>Pseudomonadota</taxon>
        <taxon>Alphaproteobacteria</taxon>
        <taxon>Rhodobacterales</taxon>
        <taxon>Roseobacteraceae</taxon>
        <taxon>Tateyamaria</taxon>
    </lineage>
</organism>
<proteinExistence type="predicted"/>
<dbReference type="STRING" id="299262.BWR18_02660"/>
<dbReference type="OrthoDB" id="145933at2"/>
<dbReference type="Proteomes" id="UP000186336">
    <property type="component" value="Chromosome"/>
</dbReference>
<dbReference type="AlphaFoldDB" id="A0A1P8MRQ8"/>
<reference evidence="1 2" key="1">
    <citation type="submission" date="2017-01" db="EMBL/GenBank/DDBJ databases">
        <title>Complete genome of Tateyamaria omphalii DOK1-4 isolated from seawater in Dokdo.</title>
        <authorList>
            <person name="Kim J.H."/>
            <person name="Chi W.-J."/>
        </authorList>
    </citation>
    <scope>NUCLEOTIDE SEQUENCE [LARGE SCALE GENOMIC DNA]</scope>
    <source>
        <strain evidence="1 2">DOK1-4</strain>
    </source>
</reference>
<evidence type="ECO:0008006" key="3">
    <source>
        <dbReference type="Google" id="ProtNLM"/>
    </source>
</evidence>
<dbReference type="InterPro" id="IPR027417">
    <property type="entry name" value="P-loop_NTPase"/>
</dbReference>
<dbReference type="EMBL" id="CP019312">
    <property type="protein sequence ID" value="APX10714.1"/>
    <property type="molecule type" value="Genomic_DNA"/>
</dbReference>